<dbReference type="Gene3D" id="1.10.1740.10">
    <property type="match status" value="1"/>
</dbReference>
<dbReference type="InterPro" id="IPR007627">
    <property type="entry name" value="RNA_pol_sigma70_r2"/>
</dbReference>
<accession>A0A160N0J6</accession>
<feature type="domain" description="RNA polymerase sigma factor 70 region 4 type 2" evidence="2">
    <location>
        <begin position="117"/>
        <end position="168"/>
    </location>
</feature>
<dbReference type="Pfam" id="PF04542">
    <property type="entry name" value="Sigma70_r2"/>
    <property type="match status" value="1"/>
</dbReference>
<feature type="domain" description="DUF6596" evidence="3">
    <location>
        <begin position="186"/>
        <end position="286"/>
    </location>
</feature>
<evidence type="ECO:0000259" key="1">
    <source>
        <dbReference type="Pfam" id="PF04542"/>
    </source>
</evidence>
<keyword evidence="5" id="KW-1185">Reference proteome</keyword>
<name>A0A160N0J6_9GAMM</name>
<organism evidence="4 5">
    <name type="scientific">Dyella thiooxydans</name>
    <dbReference type="NCBI Taxonomy" id="445710"/>
    <lineage>
        <taxon>Bacteria</taxon>
        <taxon>Pseudomonadati</taxon>
        <taxon>Pseudomonadota</taxon>
        <taxon>Gammaproteobacteria</taxon>
        <taxon>Lysobacterales</taxon>
        <taxon>Rhodanobacteraceae</taxon>
        <taxon>Dyella</taxon>
    </lineage>
</organism>
<evidence type="ECO:0000313" key="5">
    <source>
        <dbReference type="Proteomes" id="UP000077255"/>
    </source>
</evidence>
<dbReference type="InterPro" id="IPR013249">
    <property type="entry name" value="RNA_pol_sigma70_r4_t2"/>
</dbReference>
<reference evidence="4 5" key="1">
    <citation type="submission" date="2016-02" db="EMBL/GenBank/DDBJ databases">
        <title>Complete genome sequencing and analysis of ATSB10, Dyella thiooxydans isolated from rhizosphere soil of sunflower (Helianthus annuus L.).</title>
        <authorList>
            <person name="Lee Y."/>
            <person name="Hwangbo K."/>
            <person name="Chung H."/>
            <person name="Yoo J."/>
            <person name="Kim K.Y."/>
            <person name="Sa T.M."/>
            <person name="Um Y."/>
            <person name="Madhaiyan M."/>
        </authorList>
    </citation>
    <scope>NUCLEOTIDE SEQUENCE [LARGE SCALE GENOMIC DNA]</scope>
    <source>
        <strain evidence="4 5">ATSB10</strain>
    </source>
</reference>
<dbReference type="PANTHER" id="PTHR47756:SF1">
    <property type="entry name" value="BLL0085 PROTEIN"/>
    <property type="match status" value="1"/>
</dbReference>
<gene>
    <name evidence="4" type="ORF">ATSB10_18570</name>
</gene>
<evidence type="ECO:0000259" key="3">
    <source>
        <dbReference type="Pfam" id="PF20239"/>
    </source>
</evidence>
<dbReference type="RefSeq" id="WP_063672259.1">
    <property type="nucleotide sequence ID" value="NZ_CP014841.1"/>
</dbReference>
<dbReference type="EMBL" id="CP014841">
    <property type="protein sequence ID" value="AND69311.1"/>
    <property type="molecule type" value="Genomic_DNA"/>
</dbReference>
<protein>
    <recommendedName>
        <fullName evidence="6">RNA polymerase subunit sigma-24</fullName>
    </recommendedName>
</protein>
<dbReference type="SUPFAM" id="SSF88659">
    <property type="entry name" value="Sigma3 and sigma4 domains of RNA polymerase sigma factors"/>
    <property type="match status" value="1"/>
</dbReference>
<dbReference type="PANTHER" id="PTHR47756">
    <property type="entry name" value="BLL6612 PROTEIN-RELATED"/>
    <property type="match status" value="1"/>
</dbReference>
<dbReference type="Gene3D" id="1.10.10.10">
    <property type="entry name" value="Winged helix-like DNA-binding domain superfamily/Winged helix DNA-binding domain"/>
    <property type="match status" value="1"/>
</dbReference>
<dbReference type="KEGG" id="dtx:ATSB10_18570"/>
<feature type="domain" description="RNA polymerase sigma-70 region 2" evidence="1">
    <location>
        <begin position="17"/>
        <end position="79"/>
    </location>
</feature>
<dbReference type="InterPro" id="IPR013324">
    <property type="entry name" value="RNA_pol_sigma_r3/r4-like"/>
</dbReference>
<dbReference type="STRING" id="445710.ATSB10_18570"/>
<dbReference type="GO" id="GO:0006352">
    <property type="term" value="P:DNA-templated transcription initiation"/>
    <property type="evidence" value="ECO:0007669"/>
    <property type="project" value="InterPro"/>
</dbReference>
<dbReference type="GO" id="GO:0003677">
    <property type="term" value="F:DNA binding"/>
    <property type="evidence" value="ECO:0007669"/>
    <property type="project" value="InterPro"/>
</dbReference>
<dbReference type="Proteomes" id="UP000077255">
    <property type="component" value="Chromosome"/>
</dbReference>
<dbReference type="PATRIC" id="fig|445710.3.peg.1855"/>
<evidence type="ECO:0000313" key="4">
    <source>
        <dbReference type="EMBL" id="AND69311.1"/>
    </source>
</evidence>
<proteinExistence type="predicted"/>
<dbReference type="InterPro" id="IPR046531">
    <property type="entry name" value="DUF6596"/>
</dbReference>
<dbReference type="InterPro" id="IPR036388">
    <property type="entry name" value="WH-like_DNA-bd_sf"/>
</dbReference>
<dbReference type="Pfam" id="PF08281">
    <property type="entry name" value="Sigma70_r4_2"/>
    <property type="match status" value="1"/>
</dbReference>
<dbReference type="GO" id="GO:0016987">
    <property type="term" value="F:sigma factor activity"/>
    <property type="evidence" value="ECO:0007669"/>
    <property type="project" value="InterPro"/>
</dbReference>
<evidence type="ECO:0008006" key="6">
    <source>
        <dbReference type="Google" id="ProtNLM"/>
    </source>
</evidence>
<evidence type="ECO:0000259" key="2">
    <source>
        <dbReference type="Pfam" id="PF08281"/>
    </source>
</evidence>
<dbReference type="AlphaFoldDB" id="A0A160N0J6"/>
<dbReference type="InterPro" id="IPR013325">
    <property type="entry name" value="RNA_pol_sigma_r2"/>
</dbReference>
<dbReference type="Pfam" id="PF20239">
    <property type="entry name" value="DUF6596"/>
    <property type="match status" value="1"/>
</dbReference>
<sequence>METAELHRRIDAVWRLEAPKLIGALVRVVRDIDLAEELAQDALVSALERWPDSGIPDNPGAWLMTTARNRGIDLLRHRQLAERKHAMLGGDPDFEPHVMPDFDALDDDIGDDRLRLIFTACHPVLPHEARIALTLRLLGGLTTAEIARAFLQPEPTVAQRIVRAKRTLAEKRVPYDMPRGEERGERLASVLGVIYLIFNEGYAATAGEDWMRPALCEEALRLGRMLAALEQDEPEVLGLLALMELQASRTHARVDASGRPVLLDRQDRTRWDRLAIARGQALLARAIRHPDGAGPHTLQAAIAACHAGAPTAAATDWPRIAALYALLLQVAPSPVIELNRAVAVSRAEGPAAGLVLVEAIADAPALSRYAPLPAVRGDLLEQLGRRDEARSEFRRAAELTTNAGEREVMLARAAALDIPAG</sequence>
<dbReference type="SUPFAM" id="SSF88946">
    <property type="entry name" value="Sigma2 domain of RNA polymerase sigma factors"/>
    <property type="match status" value="1"/>
</dbReference>
<dbReference type="OrthoDB" id="9780299at2"/>